<evidence type="ECO:0000256" key="8">
    <source>
        <dbReference type="ARBA" id="ARBA00023065"/>
    </source>
</evidence>
<organism evidence="14 15">
    <name type="scientific">Gemmatimonas groenlandica</name>
    <dbReference type="NCBI Taxonomy" id="2732249"/>
    <lineage>
        <taxon>Bacteria</taxon>
        <taxon>Pseudomonadati</taxon>
        <taxon>Gemmatimonadota</taxon>
        <taxon>Gemmatimonadia</taxon>
        <taxon>Gemmatimonadales</taxon>
        <taxon>Gemmatimonadaceae</taxon>
        <taxon>Gemmatimonas</taxon>
    </lineage>
</organism>
<keyword evidence="6" id="KW-0630">Potassium</keyword>
<evidence type="ECO:0000256" key="4">
    <source>
        <dbReference type="ARBA" id="ARBA00022692"/>
    </source>
</evidence>
<dbReference type="GO" id="GO:0034765">
    <property type="term" value="P:regulation of monoatomic ion transmembrane transport"/>
    <property type="evidence" value="ECO:0007669"/>
    <property type="project" value="TreeGrafter"/>
</dbReference>
<dbReference type="InterPro" id="IPR016449">
    <property type="entry name" value="K_chnl_inward-rec_Kir"/>
</dbReference>
<evidence type="ECO:0000256" key="9">
    <source>
        <dbReference type="ARBA" id="ARBA00023136"/>
    </source>
</evidence>
<dbReference type="InterPro" id="IPR013518">
    <property type="entry name" value="K_chnl_inward-rec_Kir_cyto"/>
</dbReference>
<dbReference type="GO" id="GO:0005242">
    <property type="term" value="F:inward rectifier potassium channel activity"/>
    <property type="evidence" value="ECO:0007669"/>
    <property type="project" value="InterPro"/>
</dbReference>
<gene>
    <name evidence="14" type="ORF">HKW67_03150</name>
</gene>
<keyword evidence="7 11" id="KW-1133">Transmembrane helix</keyword>
<evidence type="ECO:0000313" key="15">
    <source>
        <dbReference type="Proteomes" id="UP000500938"/>
    </source>
</evidence>
<dbReference type="GO" id="GO:1990573">
    <property type="term" value="P:potassium ion import across plasma membrane"/>
    <property type="evidence" value="ECO:0007669"/>
    <property type="project" value="TreeGrafter"/>
</dbReference>
<feature type="domain" description="Potassium channel" evidence="12">
    <location>
        <begin position="78"/>
        <end position="150"/>
    </location>
</feature>
<dbReference type="Proteomes" id="UP000500938">
    <property type="component" value="Chromosome"/>
</dbReference>
<dbReference type="GO" id="GO:0034702">
    <property type="term" value="C:monoatomic ion channel complex"/>
    <property type="evidence" value="ECO:0007669"/>
    <property type="project" value="UniProtKB-KW"/>
</dbReference>
<dbReference type="Pfam" id="PF17655">
    <property type="entry name" value="IRK_C"/>
    <property type="match status" value="1"/>
</dbReference>
<evidence type="ECO:0000256" key="5">
    <source>
        <dbReference type="ARBA" id="ARBA00022882"/>
    </source>
</evidence>
<accession>A0A6M4IHK6</accession>
<reference evidence="14 15" key="1">
    <citation type="submission" date="2020-05" db="EMBL/GenBank/DDBJ databases">
        <title>Complete genome sequence of Gemmatimonas greenlandica TET16.</title>
        <authorList>
            <person name="Zeng Y."/>
        </authorList>
    </citation>
    <scope>NUCLEOTIDE SEQUENCE [LARGE SCALE GENOMIC DNA]</scope>
    <source>
        <strain evidence="14 15">TET16</strain>
    </source>
</reference>
<dbReference type="SUPFAM" id="SSF81324">
    <property type="entry name" value="Voltage-gated potassium channels"/>
    <property type="match status" value="1"/>
</dbReference>
<evidence type="ECO:0000259" key="12">
    <source>
        <dbReference type="Pfam" id="PF07885"/>
    </source>
</evidence>
<evidence type="ECO:0000256" key="3">
    <source>
        <dbReference type="ARBA" id="ARBA00022538"/>
    </source>
</evidence>
<name>A0A6M4IHK6_9BACT</name>
<evidence type="ECO:0000256" key="10">
    <source>
        <dbReference type="ARBA" id="ARBA00023303"/>
    </source>
</evidence>
<dbReference type="KEGG" id="ggr:HKW67_03150"/>
<dbReference type="PANTHER" id="PTHR11767">
    <property type="entry name" value="INWARD RECTIFIER POTASSIUM CHANNEL"/>
    <property type="match status" value="1"/>
</dbReference>
<evidence type="ECO:0000313" key="14">
    <source>
        <dbReference type="EMBL" id="QJR34584.1"/>
    </source>
</evidence>
<feature type="transmembrane region" description="Helical" evidence="11">
    <location>
        <begin position="158"/>
        <end position="178"/>
    </location>
</feature>
<dbReference type="Pfam" id="PF07885">
    <property type="entry name" value="Ion_trans_2"/>
    <property type="match status" value="1"/>
</dbReference>
<dbReference type="EMBL" id="CP053085">
    <property type="protein sequence ID" value="QJR34584.1"/>
    <property type="molecule type" value="Genomic_DNA"/>
</dbReference>
<keyword evidence="8" id="KW-0406">Ion transport</keyword>
<dbReference type="AlphaFoldDB" id="A0A6M4IHK6"/>
<dbReference type="GO" id="GO:0005886">
    <property type="term" value="C:plasma membrane"/>
    <property type="evidence" value="ECO:0007669"/>
    <property type="project" value="TreeGrafter"/>
</dbReference>
<dbReference type="PRINTS" id="PR01320">
    <property type="entry name" value="KIRCHANNEL"/>
</dbReference>
<feature type="domain" description="Inward rectifier potassium channel C-terminal" evidence="13">
    <location>
        <begin position="159"/>
        <end position="320"/>
    </location>
</feature>
<dbReference type="Gene3D" id="2.60.40.1400">
    <property type="entry name" value="G protein-activated inward rectifier potassium channel 1"/>
    <property type="match status" value="1"/>
</dbReference>
<protein>
    <recommendedName>
        <fullName evidence="16">ATP-sensitive inward rectifier potassium channel 10</fullName>
    </recommendedName>
</protein>
<dbReference type="InterPro" id="IPR014756">
    <property type="entry name" value="Ig_E-set"/>
</dbReference>
<evidence type="ECO:0000256" key="1">
    <source>
        <dbReference type="ARBA" id="ARBA00004141"/>
    </source>
</evidence>
<keyword evidence="9 11" id="KW-0472">Membrane</keyword>
<dbReference type="PANTHER" id="PTHR11767:SF102">
    <property type="entry name" value="INWARDLY RECTIFYING POTASSIUM CHANNEL 1, ISOFORM F"/>
    <property type="match status" value="1"/>
</dbReference>
<keyword evidence="4 11" id="KW-0812">Transmembrane</keyword>
<keyword evidence="15" id="KW-1185">Reference proteome</keyword>
<evidence type="ECO:0000256" key="2">
    <source>
        <dbReference type="ARBA" id="ARBA00022448"/>
    </source>
</evidence>
<feature type="transmembrane region" description="Helical" evidence="11">
    <location>
        <begin position="61"/>
        <end position="83"/>
    </location>
</feature>
<dbReference type="SUPFAM" id="SSF81296">
    <property type="entry name" value="E set domains"/>
    <property type="match status" value="1"/>
</dbReference>
<evidence type="ECO:0000256" key="11">
    <source>
        <dbReference type="SAM" id="Phobius"/>
    </source>
</evidence>
<feature type="transmembrane region" description="Helical" evidence="11">
    <location>
        <begin position="128"/>
        <end position="152"/>
    </location>
</feature>
<dbReference type="Gene3D" id="1.10.287.70">
    <property type="match status" value="1"/>
</dbReference>
<dbReference type="InterPro" id="IPR013099">
    <property type="entry name" value="K_chnl_dom"/>
</dbReference>
<sequence length="325" mass="35348">MLPPPPHEDKGDFGLGRDLSNTRGSRLLNADGTFNVRREGLSWTQGGSLYHDALTVTWGRFLGWTALIYVGINLLFAAVFLLLGNDALSGASVDHSGGLFWRAFFFSVQTFATIGYGTIVANGVAGNLVVTAEALVGLMAQALITGLLFARFARPTMALQFSSVAVIAPFNGGTALMFRIANRRRNELIELEAQVTVTLRDTDSDGGGRRYYPLALDRRAVSFLPTTWTLVHPITADSPLWGMSAGDLHAREAEILVLMHGTDETFATRVSSRRSYRSDELVWGAKFRNILQTSRADGGVSVDLTQIDLHDAVDLPSLAAPHERP</sequence>
<dbReference type="InterPro" id="IPR041647">
    <property type="entry name" value="IRK_C"/>
</dbReference>
<keyword evidence="5" id="KW-0851">Voltage-gated channel</keyword>
<proteinExistence type="predicted"/>
<evidence type="ECO:0000256" key="7">
    <source>
        <dbReference type="ARBA" id="ARBA00022989"/>
    </source>
</evidence>
<evidence type="ECO:0000256" key="6">
    <source>
        <dbReference type="ARBA" id="ARBA00022958"/>
    </source>
</evidence>
<comment type="subcellular location">
    <subcellularLocation>
        <location evidence="1">Membrane</location>
        <topology evidence="1">Multi-pass membrane protein</topology>
    </subcellularLocation>
</comment>
<feature type="transmembrane region" description="Helical" evidence="11">
    <location>
        <begin position="103"/>
        <end position="121"/>
    </location>
</feature>
<evidence type="ECO:0000259" key="13">
    <source>
        <dbReference type="Pfam" id="PF17655"/>
    </source>
</evidence>
<evidence type="ECO:0008006" key="16">
    <source>
        <dbReference type="Google" id="ProtNLM"/>
    </source>
</evidence>
<keyword evidence="3" id="KW-0633">Potassium transport</keyword>
<keyword evidence="10" id="KW-0407">Ion channel</keyword>
<keyword evidence="2" id="KW-0813">Transport</keyword>